<evidence type="ECO:0000313" key="3">
    <source>
        <dbReference type="Proteomes" id="UP000055024"/>
    </source>
</evidence>
<evidence type="ECO:0000313" key="1">
    <source>
        <dbReference type="EMBL" id="KRY99550.1"/>
    </source>
</evidence>
<dbReference type="Proteomes" id="UP000055024">
    <property type="component" value="Unassembled WGS sequence"/>
</dbReference>
<proteinExistence type="predicted"/>
<dbReference type="AlphaFoldDB" id="A0A0V1GN77"/>
<dbReference type="EMBL" id="JYDP01000791">
    <property type="protein sequence ID" value="KRY99550.1"/>
    <property type="molecule type" value="Genomic_DNA"/>
</dbReference>
<keyword evidence="3" id="KW-1185">Reference proteome</keyword>
<comment type="caution">
    <text evidence="2">The sequence shown here is derived from an EMBL/GenBank/DDBJ whole genome shotgun (WGS) entry which is preliminary data.</text>
</comment>
<sequence length="74" mass="8640">MTSSMFTRAVVLKVWVASRFWESFIHRKLLGEQLNFDSVTDALRIIISVRFLTAPLCCGYWHIHKGGCITYRYV</sequence>
<accession>A0A0V1GN77</accession>
<protein>
    <submittedName>
        <fullName evidence="2">Uncharacterized protein</fullName>
    </submittedName>
</protein>
<name>A0A0V1GN77_9BILA</name>
<organism evidence="2 3">
    <name type="scientific">Trichinella zimbabwensis</name>
    <dbReference type="NCBI Taxonomy" id="268475"/>
    <lineage>
        <taxon>Eukaryota</taxon>
        <taxon>Metazoa</taxon>
        <taxon>Ecdysozoa</taxon>
        <taxon>Nematoda</taxon>
        <taxon>Enoplea</taxon>
        <taxon>Dorylaimia</taxon>
        <taxon>Trichinellida</taxon>
        <taxon>Trichinellidae</taxon>
        <taxon>Trichinella</taxon>
    </lineage>
</organism>
<gene>
    <name evidence="1" type="ORF">T11_5107</name>
    <name evidence="2" type="ORF">T11_9357</name>
</gene>
<reference evidence="2 3" key="1">
    <citation type="submission" date="2015-01" db="EMBL/GenBank/DDBJ databases">
        <title>Evolution of Trichinella species and genotypes.</title>
        <authorList>
            <person name="Korhonen P.K."/>
            <person name="Edoardo P."/>
            <person name="Giuseppe L.R."/>
            <person name="Gasser R.B."/>
        </authorList>
    </citation>
    <scope>NUCLEOTIDE SEQUENCE [LARGE SCALE GENOMIC DNA]</scope>
    <source>
        <strain evidence="2">ISS1029</strain>
    </source>
</reference>
<dbReference type="EMBL" id="JYDP01000727">
    <property type="protein sequence ID" value="KRY99701.1"/>
    <property type="molecule type" value="Genomic_DNA"/>
</dbReference>
<evidence type="ECO:0000313" key="2">
    <source>
        <dbReference type="EMBL" id="KRY99701.1"/>
    </source>
</evidence>
<dbReference type="OrthoDB" id="5935727at2759"/>